<dbReference type="PROSITE" id="PS50294">
    <property type="entry name" value="WD_REPEATS_REGION"/>
    <property type="match status" value="1"/>
</dbReference>
<dbReference type="Gene3D" id="2.130.10.10">
    <property type="entry name" value="YVTN repeat-like/Quinoprotein amine dehydrogenase"/>
    <property type="match status" value="1"/>
</dbReference>
<dbReference type="PANTHER" id="PTHR43995">
    <property type="entry name" value="PRE-MRNA-PROCESSING FACTOR 19"/>
    <property type="match status" value="1"/>
</dbReference>
<dbReference type="Pfam" id="PF00400">
    <property type="entry name" value="WD40"/>
    <property type="match status" value="1"/>
</dbReference>
<keyword evidence="2" id="KW-0808">Transferase</keyword>
<dbReference type="Proteomes" id="UP001143981">
    <property type="component" value="Unassembled WGS sequence"/>
</dbReference>
<dbReference type="Pfam" id="PF08606">
    <property type="entry name" value="Prp19"/>
    <property type="match status" value="1"/>
</dbReference>
<feature type="repeat" description="WD" evidence="1">
    <location>
        <begin position="275"/>
        <end position="319"/>
    </location>
</feature>
<dbReference type="GO" id="GO:0006281">
    <property type="term" value="P:DNA repair"/>
    <property type="evidence" value="ECO:0007669"/>
    <property type="project" value="UniProtKB-KW"/>
</dbReference>
<comment type="pathway">
    <text evidence="2">Protein modification; protein ubiquitination.</text>
</comment>
<dbReference type="GO" id="GO:0070534">
    <property type="term" value="P:protein K63-linked ubiquitination"/>
    <property type="evidence" value="ECO:0007669"/>
    <property type="project" value="UniProtKB-UniRule"/>
</dbReference>
<keyword evidence="2" id="KW-0234">DNA repair</keyword>
<feature type="region of interest" description="Disordered" evidence="3">
    <location>
        <begin position="1"/>
        <end position="21"/>
    </location>
</feature>
<comment type="caution">
    <text evidence="6">The sequence shown here is derived from an EMBL/GenBank/DDBJ whole genome shotgun (WGS) entry which is preliminary data.</text>
</comment>
<dbReference type="SUPFAM" id="SSF50978">
    <property type="entry name" value="WD40 repeat-like"/>
    <property type="match status" value="1"/>
</dbReference>
<dbReference type="SMART" id="SM00320">
    <property type="entry name" value="WD40"/>
    <property type="match status" value="6"/>
</dbReference>
<name>A0A9W8CY03_9FUNG</name>
<dbReference type="PROSITE" id="PS50082">
    <property type="entry name" value="WD_REPEATS_2"/>
    <property type="match status" value="1"/>
</dbReference>
<feature type="region of interest" description="Disordered" evidence="3">
    <location>
        <begin position="140"/>
        <end position="163"/>
    </location>
</feature>
<keyword evidence="2" id="KW-0539">Nucleus</keyword>
<dbReference type="InterPro" id="IPR015943">
    <property type="entry name" value="WD40/YVTN_repeat-like_dom_sf"/>
</dbReference>
<dbReference type="EMBL" id="JANBOI010000837">
    <property type="protein sequence ID" value="KAJ1728356.1"/>
    <property type="molecule type" value="Genomic_DNA"/>
</dbReference>
<keyword evidence="7" id="KW-1185">Reference proteome</keyword>
<dbReference type="PANTHER" id="PTHR43995:SF1">
    <property type="entry name" value="PRE-MRNA-PROCESSING FACTOR 19"/>
    <property type="match status" value="1"/>
</dbReference>
<dbReference type="InterPro" id="IPR024977">
    <property type="entry name" value="Apc4-like_WD40_dom"/>
</dbReference>
<comment type="similarity">
    <text evidence="2">Belongs to the WD repeat PRP19 family.</text>
</comment>
<gene>
    <name evidence="6" type="ORF">LPJ61_004077</name>
</gene>
<evidence type="ECO:0000313" key="6">
    <source>
        <dbReference type="EMBL" id="KAJ1728356.1"/>
    </source>
</evidence>
<dbReference type="InterPro" id="IPR013915">
    <property type="entry name" value="Prp19_cc"/>
</dbReference>
<evidence type="ECO:0000256" key="2">
    <source>
        <dbReference type="RuleBase" id="RU367101"/>
    </source>
</evidence>
<keyword evidence="2" id="KW-0833">Ubl conjugation pathway</keyword>
<dbReference type="GO" id="GO:0000398">
    <property type="term" value="P:mRNA splicing, via spliceosome"/>
    <property type="evidence" value="ECO:0007669"/>
    <property type="project" value="InterPro"/>
</dbReference>
<protein>
    <recommendedName>
        <fullName evidence="2">Pre-mRNA-processing factor 19</fullName>
        <ecNumber evidence="2">2.3.2.27</ecNumber>
    </recommendedName>
</protein>
<feature type="domain" description="Anaphase-promoting complex subunit 4-like WD40" evidence="5">
    <location>
        <begin position="362"/>
        <end position="436"/>
    </location>
</feature>
<comment type="subcellular location">
    <subcellularLocation>
        <location evidence="2">Nucleus</location>
    </subcellularLocation>
</comment>
<dbReference type="Gene3D" id="3.30.40.10">
    <property type="entry name" value="Zinc/RING finger domain, C3HC4 (zinc finger)"/>
    <property type="match status" value="1"/>
</dbReference>
<proteinExistence type="inferred from homology"/>
<comment type="catalytic activity">
    <reaction evidence="2">
        <text>S-ubiquitinyl-[E2 ubiquitin-conjugating enzyme]-L-cysteine + [acceptor protein]-L-lysine = [E2 ubiquitin-conjugating enzyme]-L-cysteine + N(6)-ubiquitinyl-[acceptor protein]-L-lysine.</text>
        <dbReference type="EC" id="2.3.2.27"/>
    </reaction>
</comment>
<sequence>MSRSPPRVVSGEAPAEPVVSTKTGRVYEQRLLQKYLEENGQEPQTEHELASSDVIAINNDPPAVKPRPPTLTSIPALLSAFQNEWDALVLETFTLKQQYQQVRQELSQALYQNDAACRVTARLLKERDEARETLAALQAQVGASEAGSRNGAQKTHAGDNRMDVDDAATATAAKAGTDADEDGLSPEDAYYAKAAATAKALSKTRVKREVPAELATAEAWKTAAESAVVEALHSSTKPGILCLDADRSGDLALTGGMDNHAEVYSRSRDQTLATLKGHTKKVTAAVWVGGGGLDQRIITGSADKSIRIWSPKAGNASEDGDARHMGWTKDCIIKQHAAEIAGIAVHPCAEYFASAAIDGSWAIHTMAGEAIISGSIDSPITKIAFHPDGMFLGIGTRDGYAKIVDVKQKQVLASLDVASAQEDAAAAINSLHFSENGYHFVTTSAARAAVWDLRNQKNAHSWTLSDLAPEGDAASPDTPGFTAARFDASGKYLALAAGQVYVFKAKGWHQLVALPAGESAVQAIAWCGPLSGAVAAASQDSSLRYYAPA</sequence>
<dbReference type="SUPFAM" id="SSF57850">
    <property type="entry name" value="RING/U-box"/>
    <property type="match status" value="1"/>
</dbReference>
<feature type="domain" description="Prp19 coiled-coil region" evidence="4">
    <location>
        <begin position="71"/>
        <end position="136"/>
    </location>
</feature>
<evidence type="ECO:0000313" key="7">
    <source>
        <dbReference type="Proteomes" id="UP001143981"/>
    </source>
</evidence>
<keyword evidence="1" id="KW-0853">WD repeat</keyword>
<dbReference type="InterPro" id="IPR038959">
    <property type="entry name" value="Prp19"/>
</dbReference>
<evidence type="ECO:0000256" key="3">
    <source>
        <dbReference type="SAM" id="MobiDB-lite"/>
    </source>
</evidence>
<dbReference type="GO" id="GO:0071006">
    <property type="term" value="C:U2-type catalytic step 1 spliceosome"/>
    <property type="evidence" value="ECO:0007669"/>
    <property type="project" value="TreeGrafter"/>
</dbReference>
<dbReference type="InterPro" id="IPR013083">
    <property type="entry name" value="Znf_RING/FYVE/PHD"/>
</dbReference>
<dbReference type="OrthoDB" id="687049at2759"/>
<comment type="function">
    <text evidence="2">Ubiquitin-protein ligase which is mainly involved pre-mRNA splicing and DNA repair. Required for pre-mRNA splicing as component of the spliceosome.</text>
</comment>
<dbReference type="GO" id="GO:0005737">
    <property type="term" value="C:cytoplasm"/>
    <property type="evidence" value="ECO:0007669"/>
    <property type="project" value="TreeGrafter"/>
</dbReference>
<evidence type="ECO:0000259" key="5">
    <source>
        <dbReference type="Pfam" id="PF12894"/>
    </source>
</evidence>
<dbReference type="Pfam" id="PF12894">
    <property type="entry name" value="ANAPC4_WD40"/>
    <property type="match status" value="1"/>
</dbReference>
<evidence type="ECO:0000259" key="4">
    <source>
        <dbReference type="Pfam" id="PF08606"/>
    </source>
</evidence>
<accession>A0A9W8CY03</accession>
<keyword evidence="2" id="KW-0507">mRNA processing</keyword>
<reference evidence="6" key="1">
    <citation type="submission" date="2022-07" db="EMBL/GenBank/DDBJ databases">
        <title>Phylogenomic reconstructions and comparative analyses of Kickxellomycotina fungi.</title>
        <authorList>
            <person name="Reynolds N.K."/>
            <person name="Stajich J.E."/>
            <person name="Barry K."/>
            <person name="Grigoriev I.V."/>
            <person name="Crous P."/>
            <person name="Smith M.E."/>
        </authorList>
    </citation>
    <scope>NUCLEOTIDE SEQUENCE</scope>
    <source>
        <strain evidence="6">BCRC 34381</strain>
    </source>
</reference>
<dbReference type="InterPro" id="IPR036322">
    <property type="entry name" value="WD40_repeat_dom_sf"/>
</dbReference>
<keyword evidence="2" id="KW-0227">DNA damage</keyword>
<dbReference type="EC" id="2.3.2.27" evidence="2"/>
<dbReference type="GO" id="GO:0061630">
    <property type="term" value="F:ubiquitin protein ligase activity"/>
    <property type="evidence" value="ECO:0007669"/>
    <property type="project" value="UniProtKB-UniRule"/>
</dbReference>
<organism evidence="6 7">
    <name type="scientific">Coemansia biformis</name>
    <dbReference type="NCBI Taxonomy" id="1286918"/>
    <lineage>
        <taxon>Eukaryota</taxon>
        <taxon>Fungi</taxon>
        <taxon>Fungi incertae sedis</taxon>
        <taxon>Zoopagomycota</taxon>
        <taxon>Kickxellomycotina</taxon>
        <taxon>Kickxellomycetes</taxon>
        <taxon>Kickxellales</taxon>
        <taxon>Kickxellaceae</taxon>
        <taxon>Coemansia</taxon>
    </lineage>
</organism>
<evidence type="ECO:0000256" key="1">
    <source>
        <dbReference type="PROSITE-ProRule" id="PRU00221"/>
    </source>
</evidence>
<dbReference type="AlphaFoldDB" id="A0A9W8CY03"/>
<dbReference type="GO" id="GO:0000974">
    <property type="term" value="C:Prp19 complex"/>
    <property type="evidence" value="ECO:0007669"/>
    <property type="project" value="UniProtKB-UniRule"/>
</dbReference>
<keyword evidence="2" id="KW-0747">Spliceosome</keyword>
<dbReference type="InterPro" id="IPR001680">
    <property type="entry name" value="WD40_rpt"/>
</dbReference>
<keyword evidence="2" id="KW-0508">mRNA splicing</keyword>
<comment type="subunit">
    <text evidence="2">Homotetramer.</text>
</comment>